<dbReference type="Proteomes" id="UP000006882">
    <property type="component" value="Chromosome G7"/>
</dbReference>
<gene>
    <name evidence="1" type="ORF">PRUPE_7G233300</name>
</gene>
<reference evidence="1 2" key="1">
    <citation type="journal article" date="2013" name="Nat. Genet.">
        <title>The high-quality draft genome of peach (Prunus persica) identifies unique patterns of genetic diversity, domestication and genome evolution.</title>
        <authorList>
            <consortium name="International Peach Genome Initiative"/>
            <person name="Verde I."/>
            <person name="Abbott A.G."/>
            <person name="Scalabrin S."/>
            <person name="Jung S."/>
            <person name="Shu S."/>
            <person name="Marroni F."/>
            <person name="Zhebentyayeva T."/>
            <person name="Dettori M.T."/>
            <person name="Grimwood J."/>
            <person name="Cattonaro F."/>
            <person name="Zuccolo A."/>
            <person name="Rossini L."/>
            <person name="Jenkins J."/>
            <person name="Vendramin E."/>
            <person name="Meisel L.A."/>
            <person name="Decroocq V."/>
            <person name="Sosinski B."/>
            <person name="Prochnik S."/>
            <person name="Mitros T."/>
            <person name="Policriti A."/>
            <person name="Cipriani G."/>
            <person name="Dondini L."/>
            <person name="Ficklin S."/>
            <person name="Goodstein D.M."/>
            <person name="Xuan P."/>
            <person name="Del Fabbro C."/>
            <person name="Aramini V."/>
            <person name="Copetti D."/>
            <person name="Gonzalez S."/>
            <person name="Horner D.S."/>
            <person name="Falchi R."/>
            <person name="Lucas S."/>
            <person name="Mica E."/>
            <person name="Maldonado J."/>
            <person name="Lazzari B."/>
            <person name="Bielenberg D."/>
            <person name="Pirona R."/>
            <person name="Miculan M."/>
            <person name="Barakat A."/>
            <person name="Testolin R."/>
            <person name="Stella A."/>
            <person name="Tartarini S."/>
            <person name="Tonutti P."/>
            <person name="Arus P."/>
            <person name="Orellana A."/>
            <person name="Wells C."/>
            <person name="Main D."/>
            <person name="Vizzotto G."/>
            <person name="Silva H."/>
            <person name="Salamini F."/>
            <person name="Schmutz J."/>
            <person name="Morgante M."/>
            <person name="Rokhsar D.S."/>
        </authorList>
    </citation>
    <scope>NUCLEOTIDE SEQUENCE [LARGE SCALE GENOMIC DNA]</scope>
    <source>
        <strain evidence="2">cv. Nemared</strain>
    </source>
</reference>
<accession>M5VUJ8</accession>
<evidence type="ECO:0008006" key="3">
    <source>
        <dbReference type="Google" id="ProtNLM"/>
    </source>
</evidence>
<protein>
    <recommendedName>
        <fullName evidence="3">Late embryogenesis abundant protein LEA-2 subgroup domain-containing protein</fullName>
    </recommendedName>
</protein>
<dbReference type="AlphaFoldDB" id="M5VUJ8"/>
<dbReference type="OMA" id="SYCTIAF"/>
<dbReference type="HOGENOM" id="CLU_1734598_0_0_1"/>
<keyword evidence="2" id="KW-1185">Reference proteome</keyword>
<organism evidence="1 2">
    <name type="scientific">Prunus persica</name>
    <name type="common">Peach</name>
    <name type="synonym">Amygdalus persica</name>
    <dbReference type="NCBI Taxonomy" id="3760"/>
    <lineage>
        <taxon>Eukaryota</taxon>
        <taxon>Viridiplantae</taxon>
        <taxon>Streptophyta</taxon>
        <taxon>Embryophyta</taxon>
        <taxon>Tracheophyta</taxon>
        <taxon>Spermatophyta</taxon>
        <taxon>Magnoliopsida</taxon>
        <taxon>eudicotyledons</taxon>
        <taxon>Gunneridae</taxon>
        <taxon>Pentapetalae</taxon>
        <taxon>rosids</taxon>
        <taxon>fabids</taxon>
        <taxon>Rosales</taxon>
        <taxon>Rosaceae</taxon>
        <taxon>Amygdaloideae</taxon>
        <taxon>Amygdaleae</taxon>
        <taxon>Prunus</taxon>
    </lineage>
</organism>
<name>M5VUJ8_PRUPE</name>
<evidence type="ECO:0000313" key="2">
    <source>
        <dbReference type="Proteomes" id="UP000006882"/>
    </source>
</evidence>
<dbReference type="Gramene" id="ONH98163">
    <property type="protein sequence ID" value="ONH98163"/>
    <property type="gene ID" value="PRUPE_7G233300"/>
</dbReference>
<evidence type="ECO:0000313" key="1">
    <source>
        <dbReference type="EMBL" id="ONH98163.1"/>
    </source>
</evidence>
<proteinExistence type="predicted"/>
<dbReference type="EMBL" id="CM007657">
    <property type="protein sequence ID" value="ONH98163.1"/>
    <property type="molecule type" value="Genomic_DNA"/>
</dbReference>
<sequence>MAKTHQRNKTVPTRTYPVFLSYLKGSDLQKLVRLVVKVRIFTTKCTLLYDIGNVGVKRGATVGVVAVPKRKAGILSTKRINVEVSLSSSAISGSNLGSELSSGVLTLNSVDRLTGKVELMFIMKKKKATNMSYCTIAFDVAAKTVKSLQCK</sequence>